<keyword evidence="2" id="KW-1185">Reference proteome</keyword>
<organism evidence="1 2">
    <name type="scientific">Lithospermum erythrorhizon</name>
    <name type="common">Purple gromwell</name>
    <name type="synonym">Lithospermum officinale var. erythrorhizon</name>
    <dbReference type="NCBI Taxonomy" id="34254"/>
    <lineage>
        <taxon>Eukaryota</taxon>
        <taxon>Viridiplantae</taxon>
        <taxon>Streptophyta</taxon>
        <taxon>Embryophyta</taxon>
        <taxon>Tracheophyta</taxon>
        <taxon>Spermatophyta</taxon>
        <taxon>Magnoliopsida</taxon>
        <taxon>eudicotyledons</taxon>
        <taxon>Gunneridae</taxon>
        <taxon>Pentapetalae</taxon>
        <taxon>asterids</taxon>
        <taxon>lamiids</taxon>
        <taxon>Boraginales</taxon>
        <taxon>Boraginaceae</taxon>
        <taxon>Boraginoideae</taxon>
        <taxon>Lithospermeae</taxon>
        <taxon>Lithospermum</taxon>
    </lineage>
</organism>
<accession>A0AAV3PZQ0</accession>
<comment type="caution">
    <text evidence="1">The sequence shown here is derived from an EMBL/GenBank/DDBJ whole genome shotgun (WGS) entry which is preliminary data.</text>
</comment>
<evidence type="ECO:0000313" key="1">
    <source>
        <dbReference type="EMBL" id="GAA0156758.1"/>
    </source>
</evidence>
<protein>
    <submittedName>
        <fullName evidence="1">Uncharacterized protein</fullName>
    </submittedName>
</protein>
<gene>
    <name evidence="1" type="ORF">LIER_14172</name>
</gene>
<dbReference type="Proteomes" id="UP001454036">
    <property type="component" value="Unassembled WGS sequence"/>
</dbReference>
<name>A0AAV3PZQ0_LITER</name>
<evidence type="ECO:0000313" key="2">
    <source>
        <dbReference type="Proteomes" id="UP001454036"/>
    </source>
</evidence>
<dbReference type="EMBL" id="BAABME010002940">
    <property type="protein sequence ID" value="GAA0156758.1"/>
    <property type="molecule type" value="Genomic_DNA"/>
</dbReference>
<sequence length="107" mass="12385">MNLVLKSSCFLHLDSGYLIPRSSRFFLLAYHHLTSHSSDRVVSLSSWVNFWDRSLRTYVGYEAPDQSTTKIPPTCVCPRGSFIPHHRPWDSPDRYPFEILEVGDDLD</sequence>
<reference evidence="1 2" key="1">
    <citation type="submission" date="2024-01" db="EMBL/GenBank/DDBJ databases">
        <title>The complete chloroplast genome sequence of Lithospermum erythrorhizon: insights into the phylogenetic relationship among Boraginaceae species and the maternal lineages of purple gromwells.</title>
        <authorList>
            <person name="Okada T."/>
            <person name="Watanabe K."/>
        </authorList>
    </citation>
    <scope>NUCLEOTIDE SEQUENCE [LARGE SCALE GENOMIC DNA]</scope>
</reference>
<dbReference type="AlphaFoldDB" id="A0AAV3PZQ0"/>
<proteinExistence type="predicted"/>